<dbReference type="AlphaFoldDB" id="A0A420YCH7"/>
<accession>A0A420YCH7</accession>
<organism evidence="1 2">
    <name type="scientific">Coniochaeta pulveracea</name>
    <dbReference type="NCBI Taxonomy" id="177199"/>
    <lineage>
        <taxon>Eukaryota</taxon>
        <taxon>Fungi</taxon>
        <taxon>Dikarya</taxon>
        <taxon>Ascomycota</taxon>
        <taxon>Pezizomycotina</taxon>
        <taxon>Sordariomycetes</taxon>
        <taxon>Sordariomycetidae</taxon>
        <taxon>Coniochaetales</taxon>
        <taxon>Coniochaetaceae</taxon>
        <taxon>Coniochaeta</taxon>
    </lineage>
</organism>
<protein>
    <recommendedName>
        <fullName evidence="3">F-box domain-containing protein</fullName>
    </recommendedName>
</protein>
<evidence type="ECO:0000313" key="2">
    <source>
        <dbReference type="Proteomes" id="UP000275385"/>
    </source>
</evidence>
<reference evidence="1 2" key="1">
    <citation type="submission" date="2018-08" db="EMBL/GenBank/DDBJ databases">
        <title>Draft genome of the lignicolous fungus Coniochaeta pulveracea.</title>
        <authorList>
            <person name="Borstlap C.J."/>
            <person name="De Witt R.N."/>
            <person name="Botha A."/>
            <person name="Volschenk H."/>
        </authorList>
    </citation>
    <scope>NUCLEOTIDE SEQUENCE [LARGE SCALE GENOMIC DNA]</scope>
    <source>
        <strain evidence="1 2">CAB683</strain>
    </source>
</reference>
<dbReference type="Proteomes" id="UP000275385">
    <property type="component" value="Unassembled WGS sequence"/>
</dbReference>
<evidence type="ECO:0008006" key="3">
    <source>
        <dbReference type="Google" id="ProtNLM"/>
    </source>
</evidence>
<dbReference type="InterPro" id="IPR036047">
    <property type="entry name" value="F-box-like_dom_sf"/>
</dbReference>
<keyword evidence="2" id="KW-1185">Reference proteome</keyword>
<dbReference type="STRING" id="177199.A0A420YCH7"/>
<dbReference type="CDD" id="cd09917">
    <property type="entry name" value="F-box_SF"/>
    <property type="match status" value="1"/>
</dbReference>
<dbReference type="SUPFAM" id="SSF81383">
    <property type="entry name" value="F-box domain"/>
    <property type="match status" value="1"/>
</dbReference>
<gene>
    <name evidence="1" type="ORF">DL546_007750</name>
</gene>
<sequence length="356" mass="40252">METQIQAAQAESKNAAVIRVTSYHRKDYDHFGIYLGQEHHRPILSSIAAPFPSTATGKCGTMDGLPVEIMQEICGLLDVESCINFRQVNRWTRAVVSSMPQYRAVATHALECLCAVLKTGLGSAFTFTDLYDCLCSSTCIGCHRQFGTHVYLFTMVRYCRSCLDDSTNQDALRIINAIRFKRITNHQVDSLAMPILKFRALAGRYNSHQNYIWHRKRQVMVNHLQARRALQFTNTPMFLDTGNQTKEASYMPWIATVTMPHYNLATSITMAGLACKGCARNADRFRSLQQFKGHLMNKTYTTNQFLNHVQSCARAQKLWRASKNGKLSVDHLISKFVKNGGLAVTGNPLRYSYNSQ</sequence>
<evidence type="ECO:0000313" key="1">
    <source>
        <dbReference type="EMBL" id="RKU45592.1"/>
    </source>
</evidence>
<name>A0A420YCH7_9PEZI</name>
<dbReference type="EMBL" id="QVQW01000020">
    <property type="protein sequence ID" value="RKU45592.1"/>
    <property type="molecule type" value="Genomic_DNA"/>
</dbReference>
<proteinExistence type="predicted"/>
<dbReference type="OrthoDB" id="165382at2759"/>
<comment type="caution">
    <text evidence="1">The sequence shown here is derived from an EMBL/GenBank/DDBJ whole genome shotgun (WGS) entry which is preliminary data.</text>
</comment>